<comment type="caution">
    <text evidence="14">The sequence shown here is derived from an EMBL/GenBank/DDBJ whole genome shotgun (WGS) entry which is preliminary data.</text>
</comment>
<feature type="compositionally biased region" description="Basic and acidic residues" evidence="12">
    <location>
        <begin position="551"/>
        <end position="563"/>
    </location>
</feature>
<dbReference type="CDD" id="cd06223">
    <property type="entry name" value="PRTases_typeI"/>
    <property type="match status" value="1"/>
</dbReference>
<keyword evidence="15" id="KW-1185">Reference proteome</keyword>
<evidence type="ECO:0000256" key="12">
    <source>
        <dbReference type="SAM" id="MobiDB-lite"/>
    </source>
</evidence>
<feature type="domain" description="Glutamine amidotransferase type-2" evidence="13">
    <location>
        <begin position="55"/>
        <end position="315"/>
    </location>
</feature>
<dbReference type="EC" id="2.4.2.14" evidence="7"/>
<dbReference type="GO" id="GO:0009113">
    <property type="term" value="P:purine nucleobase biosynthetic process"/>
    <property type="evidence" value="ECO:0007669"/>
    <property type="project" value="InterPro"/>
</dbReference>
<evidence type="ECO:0000256" key="10">
    <source>
        <dbReference type="PIRSR" id="PIRSR000485-2"/>
    </source>
</evidence>
<name>K6PRV6_9FIRM</name>
<accession>K6PRV6</accession>
<evidence type="ECO:0000256" key="6">
    <source>
        <dbReference type="ARBA" id="ARBA00022962"/>
    </source>
</evidence>
<feature type="binding site" evidence="7 10">
    <location>
        <position position="449"/>
    </location>
    <ligand>
        <name>Mg(2+)</name>
        <dbReference type="ChEBI" id="CHEBI:18420"/>
    </ligand>
</feature>
<gene>
    <name evidence="7" type="primary">purF</name>
    <name evidence="14" type="ORF">ThesuDRAFT_01446</name>
</gene>
<dbReference type="InterPro" id="IPR029055">
    <property type="entry name" value="Ntn_hydrolases_N"/>
</dbReference>
<feature type="region of interest" description="Disordered" evidence="12">
    <location>
        <begin position="213"/>
        <end position="237"/>
    </location>
</feature>
<evidence type="ECO:0000256" key="9">
    <source>
        <dbReference type="PIRSR" id="PIRSR000485-1"/>
    </source>
</evidence>
<evidence type="ECO:0000256" key="1">
    <source>
        <dbReference type="ARBA" id="ARBA00005209"/>
    </source>
</evidence>
<sequence>MPAGRSGIPGSGGVTAGALAAGGSPAAGGSHAALGSPAGSRCEAPAGPFGPREACGIFGIWGHPEAVACTVRALVALQHRGQESAGIAVLDGSGRLRVHRGPGLVGHVFGRPGRLARLGEGATAAIGHVRYATAGDPGPRNAQPLLFGGDFALAHNGQLAGGERWRAVLERLGVPLATTADSEVIGRVAQRHAALASRLPVSRSALTGTCPVQPAAPEGGGAMAAPPGPGGTNPAGGPPAPLLKALAAVPGAYAVVILTPRGLLAARDPWGIRPLVLGRIGDAWAVASESCALETAGGRVEEELPPGSWVWLGCGEAPGPARGALPGWDRAGLAREAFCVFEYIYFARPDSCFAGRSVYAVRKELGRRLARVHPASADVVVGVPDSSLPAAAGYAEAAGLPHELGLVKNRYTGRTFIRPGAREREEAVRLKLHPVPGVLAGRRVVLVDDSLVRGTTARWLVTALREAGAREVHLRITAPPYRFPCHFGVDTGRAEELLAAGHSPQAMARAVGADSLAFLPLDQVVEATGRPAGSLCLGCFTGRYPLDPEGKVRRIGHRGDPGDRGIPGGGAGGG</sequence>
<dbReference type="GO" id="GO:0004044">
    <property type="term" value="F:amidophosphoribosyltransferase activity"/>
    <property type="evidence" value="ECO:0007669"/>
    <property type="project" value="UniProtKB-UniRule"/>
</dbReference>
<dbReference type="AlphaFoldDB" id="K6PRV6"/>
<dbReference type="GO" id="GO:0051539">
    <property type="term" value="F:4 iron, 4 sulfur cluster binding"/>
    <property type="evidence" value="ECO:0007669"/>
    <property type="project" value="UniProtKB-KW"/>
</dbReference>
<evidence type="ECO:0000256" key="7">
    <source>
        <dbReference type="HAMAP-Rule" id="MF_01931"/>
    </source>
</evidence>
<feature type="binding site" evidence="7 10">
    <location>
        <position position="448"/>
    </location>
    <ligand>
        <name>Mg(2+)</name>
        <dbReference type="ChEBI" id="CHEBI:18420"/>
    </ligand>
</feature>
<keyword evidence="4 7" id="KW-0808">Transferase</keyword>
<keyword evidence="6 7" id="KW-0315">Glutamine amidotransferase</keyword>
<dbReference type="PANTHER" id="PTHR11907">
    <property type="entry name" value="AMIDOPHOSPHORIBOSYLTRANSFERASE"/>
    <property type="match status" value="1"/>
</dbReference>
<dbReference type="InterPro" id="IPR000836">
    <property type="entry name" value="PRTase_dom"/>
</dbReference>
<dbReference type="InterPro" id="IPR029057">
    <property type="entry name" value="PRTase-like"/>
</dbReference>
<evidence type="ECO:0000256" key="3">
    <source>
        <dbReference type="ARBA" id="ARBA00022676"/>
    </source>
</evidence>
<comment type="similarity">
    <text evidence="2 7 8">In the C-terminal section; belongs to the purine/pyrimidine phosphoribosyltransferase family.</text>
</comment>
<dbReference type="Proteomes" id="UP000005710">
    <property type="component" value="Unassembled WGS sequence"/>
</dbReference>
<feature type="binding site" evidence="7 10">
    <location>
        <position position="386"/>
    </location>
    <ligand>
        <name>Mg(2+)</name>
        <dbReference type="ChEBI" id="CHEBI:18420"/>
    </ligand>
</feature>
<dbReference type="Gene3D" id="3.60.20.10">
    <property type="entry name" value="Glutamine Phosphoribosylpyrophosphate, subunit 1, domain 1"/>
    <property type="match status" value="1"/>
</dbReference>
<comment type="pathway">
    <text evidence="1 7 8">Purine metabolism; IMP biosynthesis via de novo pathway; N(1)-(5-phospho-D-ribosyl)glycinamide from 5-phospho-alpha-D-ribose 1-diphosphate: step 1/2.</text>
</comment>
<feature type="active site" description="Nucleophile" evidence="7 9">
    <location>
        <position position="55"/>
    </location>
</feature>
<evidence type="ECO:0000256" key="2">
    <source>
        <dbReference type="ARBA" id="ARBA00010138"/>
    </source>
</evidence>
<feature type="region of interest" description="Disordered" evidence="12">
    <location>
        <begin position="26"/>
        <end position="45"/>
    </location>
</feature>
<keyword evidence="7 10" id="KW-0460">Magnesium</keyword>
<comment type="cofactor">
    <cofactor evidence="7 10">
        <name>Mg(2+)</name>
        <dbReference type="ChEBI" id="CHEBI:18420"/>
    </cofactor>
    <text evidence="7 10">Binds 1 Mg(2+) ion per subunit.</text>
</comment>
<dbReference type="HAMAP" id="MF_01931">
    <property type="entry name" value="PurF"/>
    <property type="match status" value="1"/>
</dbReference>
<evidence type="ECO:0000256" key="4">
    <source>
        <dbReference type="ARBA" id="ARBA00022679"/>
    </source>
</evidence>
<keyword evidence="5 7" id="KW-0658">Purine biosynthesis</keyword>
<dbReference type="EMBL" id="AENY02000002">
    <property type="protein sequence ID" value="EKP95687.1"/>
    <property type="molecule type" value="Genomic_DNA"/>
</dbReference>
<reference evidence="14" key="1">
    <citation type="submission" date="2010-10" db="EMBL/GenBank/DDBJ databases">
        <authorList>
            <consortium name="US DOE Joint Genome Institute (JGI-PGF)"/>
            <person name="Lucas S."/>
            <person name="Copeland A."/>
            <person name="Lapidus A."/>
            <person name="Bruce D."/>
            <person name="Goodwin L."/>
            <person name="Pitluck S."/>
            <person name="Kyrpides N."/>
            <person name="Mavromatis K."/>
            <person name="Detter J.C."/>
            <person name="Han C."/>
            <person name="Land M."/>
            <person name="Hauser L."/>
            <person name="Markowitz V."/>
            <person name="Cheng J.-F."/>
            <person name="Hugenholtz P."/>
            <person name="Woyke T."/>
            <person name="Wu D."/>
            <person name="Pukall R."/>
            <person name="Wahrenburg C."/>
            <person name="Brambilla E."/>
            <person name="Klenk H.-P."/>
            <person name="Eisen J.A."/>
        </authorList>
    </citation>
    <scope>NUCLEOTIDE SEQUENCE [LARGE SCALE GENOMIC DNA]</scope>
    <source>
        <strain evidence="14">DSM 13965</strain>
    </source>
</reference>
<dbReference type="RefSeq" id="WP_006903715.1">
    <property type="nucleotide sequence ID" value="NZ_JH976535.1"/>
</dbReference>
<dbReference type="GO" id="GO:0006189">
    <property type="term" value="P:'de novo' IMP biosynthetic process"/>
    <property type="evidence" value="ECO:0007669"/>
    <property type="project" value="UniProtKB-UniRule"/>
</dbReference>
<dbReference type="InterPro" id="IPR017932">
    <property type="entry name" value="GATase_2_dom"/>
</dbReference>
<proteinExistence type="inferred from homology"/>
<comment type="cofactor">
    <cofactor evidence="7 11">
        <name>[4Fe-4S] cluster</name>
        <dbReference type="ChEBI" id="CHEBI:49883"/>
    </cofactor>
    <text evidence="7 11">Binds 1 [4Fe-4S] cluster per subunit.</text>
</comment>
<feature type="binding site" evidence="7 11">
    <location>
        <position position="536"/>
    </location>
    <ligand>
        <name>[4Fe-4S] cluster</name>
        <dbReference type="ChEBI" id="CHEBI:49883"/>
    </ligand>
</feature>
<reference evidence="14" key="2">
    <citation type="submission" date="2012-10" db="EMBL/GenBank/DDBJ databases">
        <title>Improved high-quality draft of Thermaerobacter subterraneus C21, DSM 13965.</title>
        <authorList>
            <consortium name="DOE Joint Genome Institute"/>
            <person name="Eisen J."/>
            <person name="Huntemann M."/>
            <person name="Wei C.-L."/>
            <person name="Han J."/>
            <person name="Detter J.C."/>
            <person name="Han C."/>
            <person name="Tapia R."/>
            <person name="Chen A."/>
            <person name="Kyrpides N."/>
            <person name="Mavromatis K."/>
            <person name="Markowitz V."/>
            <person name="Szeto E."/>
            <person name="Ivanova N."/>
            <person name="Mikhailova N."/>
            <person name="Ovchinnikova G."/>
            <person name="Pagani I."/>
            <person name="Pati A."/>
            <person name="Goodwin L."/>
            <person name="Nordberg H.P."/>
            <person name="Cantor M.N."/>
            <person name="Hua S.X."/>
            <person name="Woyke T."/>
            <person name="Eisen J."/>
            <person name="Klenk H.-P."/>
        </authorList>
    </citation>
    <scope>NUCLEOTIDE SEQUENCE [LARGE SCALE GENOMIC DNA]</scope>
    <source>
        <strain evidence="14">DSM 13965</strain>
    </source>
</reference>
<keyword evidence="3 7" id="KW-0328">Glycosyltransferase</keyword>
<dbReference type="Gene3D" id="3.40.50.2020">
    <property type="match status" value="1"/>
</dbReference>
<dbReference type="GO" id="GO:0000287">
    <property type="term" value="F:magnesium ion binding"/>
    <property type="evidence" value="ECO:0007669"/>
    <property type="project" value="UniProtKB-UniRule"/>
</dbReference>
<feature type="binding site" evidence="7 11">
    <location>
        <position position="485"/>
    </location>
    <ligand>
        <name>[4Fe-4S] cluster</name>
        <dbReference type="ChEBI" id="CHEBI:49883"/>
    </ligand>
</feature>
<feature type="binding site" evidence="7 11">
    <location>
        <position position="339"/>
    </location>
    <ligand>
        <name>[4Fe-4S] cluster</name>
        <dbReference type="ChEBI" id="CHEBI:49883"/>
    </ligand>
</feature>
<dbReference type="Pfam" id="PF00156">
    <property type="entry name" value="Pribosyltran"/>
    <property type="match status" value="1"/>
</dbReference>
<dbReference type="UniPathway" id="UPA00074">
    <property type="reaction ID" value="UER00124"/>
</dbReference>
<organism evidence="14 15">
    <name type="scientific">Thermaerobacter subterraneus DSM 13965</name>
    <dbReference type="NCBI Taxonomy" id="867903"/>
    <lineage>
        <taxon>Bacteria</taxon>
        <taxon>Bacillati</taxon>
        <taxon>Bacillota</taxon>
        <taxon>Clostridia</taxon>
        <taxon>Eubacteriales</taxon>
        <taxon>Clostridiales Family XVII. Incertae Sedis</taxon>
        <taxon>Thermaerobacter</taxon>
    </lineage>
</organism>
<dbReference type="SUPFAM" id="SSF53271">
    <property type="entry name" value="PRTase-like"/>
    <property type="match status" value="1"/>
</dbReference>
<feature type="compositionally biased region" description="Gly residues" evidence="12">
    <location>
        <begin position="565"/>
        <end position="574"/>
    </location>
</feature>
<feature type="region of interest" description="Disordered" evidence="12">
    <location>
        <begin position="551"/>
        <end position="574"/>
    </location>
</feature>
<dbReference type="HOGENOM" id="CLU_022389_3_1_9"/>
<evidence type="ECO:0000313" key="14">
    <source>
        <dbReference type="EMBL" id="EKP95687.1"/>
    </source>
</evidence>
<dbReference type="eggNOG" id="COG0034">
    <property type="taxonomic scope" value="Bacteria"/>
</dbReference>
<dbReference type="InterPro" id="IPR005854">
    <property type="entry name" value="PurF"/>
</dbReference>
<keyword evidence="7 11" id="KW-0408">Iron</keyword>
<keyword evidence="7 10" id="KW-0479">Metal-binding</keyword>
<evidence type="ECO:0000256" key="5">
    <source>
        <dbReference type="ARBA" id="ARBA00022755"/>
    </source>
</evidence>
<dbReference type="SUPFAM" id="SSF56235">
    <property type="entry name" value="N-terminal nucleophile aminohydrolases (Ntn hydrolases)"/>
    <property type="match status" value="1"/>
</dbReference>
<protein>
    <recommendedName>
        <fullName evidence="7">Amidophosphoribosyltransferase</fullName>
        <shortName evidence="7">ATase</shortName>
        <ecNumber evidence="7">2.4.2.14</ecNumber>
    </recommendedName>
    <alternativeName>
        <fullName evidence="7">Glutamine phosphoribosylpyrophosphate amidotransferase</fullName>
        <shortName evidence="7">GPATase</shortName>
    </alternativeName>
</protein>
<dbReference type="STRING" id="867903.ThesuDRAFT_01446"/>
<dbReference type="PROSITE" id="PS51278">
    <property type="entry name" value="GATASE_TYPE_2"/>
    <property type="match status" value="1"/>
</dbReference>
<dbReference type="Pfam" id="PF13522">
    <property type="entry name" value="GATase_6"/>
    <property type="match status" value="1"/>
</dbReference>
<comment type="function">
    <text evidence="7">Catalyzes the formation of phosphoribosylamine from phosphoribosylpyrophosphate (PRPP) and glutamine.</text>
</comment>
<comment type="catalytic activity">
    <reaction evidence="7 8">
        <text>5-phospho-beta-D-ribosylamine + L-glutamate + diphosphate = 5-phospho-alpha-D-ribose 1-diphosphate + L-glutamine + H2O</text>
        <dbReference type="Rhea" id="RHEA:14905"/>
        <dbReference type="ChEBI" id="CHEBI:15377"/>
        <dbReference type="ChEBI" id="CHEBI:29985"/>
        <dbReference type="ChEBI" id="CHEBI:33019"/>
        <dbReference type="ChEBI" id="CHEBI:58017"/>
        <dbReference type="ChEBI" id="CHEBI:58359"/>
        <dbReference type="ChEBI" id="CHEBI:58681"/>
        <dbReference type="EC" id="2.4.2.14"/>
    </reaction>
</comment>
<evidence type="ECO:0000259" key="13">
    <source>
        <dbReference type="PROSITE" id="PS51278"/>
    </source>
</evidence>
<keyword evidence="7 11" id="KW-0411">Iron-sulfur</keyword>
<evidence type="ECO:0000313" key="15">
    <source>
        <dbReference type="Proteomes" id="UP000005710"/>
    </source>
</evidence>
<evidence type="ECO:0000256" key="8">
    <source>
        <dbReference type="PIRNR" id="PIRNR000485"/>
    </source>
</evidence>
<evidence type="ECO:0000256" key="11">
    <source>
        <dbReference type="PIRSR" id="PIRSR000485-3"/>
    </source>
</evidence>
<feature type="compositionally biased region" description="Low complexity" evidence="12">
    <location>
        <begin position="26"/>
        <end position="40"/>
    </location>
</feature>
<feature type="binding site" evidence="7 11">
    <location>
        <position position="539"/>
    </location>
    <ligand>
        <name>[4Fe-4S] cluster</name>
        <dbReference type="ChEBI" id="CHEBI:49883"/>
    </ligand>
</feature>
<dbReference type="PIRSF" id="PIRSF000485">
    <property type="entry name" value="Amd_phspho_trans"/>
    <property type="match status" value="1"/>
</dbReference>
<keyword evidence="7" id="KW-0004">4Fe-4S</keyword>